<comment type="caution">
    <text evidence="1">The sequence shown here is derived from an EMBL/GenBank/DDBJ whole genome shotgun (WGS) entry which is preliminary data.</text>
</comment>
<dbReference type="EMBL" id="VUMY01000002">
    <property type="protein sequence ID" value="MST48917.1"/>
    <property type="molecule type" value="Genomic_DNA"/>
</dbReference>
<reference evidence="1 2" key="1">
    <citation type="submission" date="2019-08" db="EMBL/GenBank/DDBJ databases">
        <title>In-depth cultivation of the pig gut microbiome towards novel bacterial diversity and tailored functional studies.</title>
        <authorList>
            <person name="Wylensek D."/>
            <person name="Hitch T.C.A."/>
            <person name="Clavel T."/>
        </authorList>
    </citation>
    <scope>NUCLEOTIDE SEQUENCE [LARGE SCALE GENOMIC DNA]</scope>
    <source>
        <strain evidence="1 2">RF-GAM-744-WT-7</strain>
    </source>
</reference>
<dbReference type="AlphaFoldDB" id="A0A7K0K098"/>
<gene>
    <name evidence="1" type="ORF">FYJ63_01380</name>
</gene>
<accession>A0A7K0K098</accession>
<organism evidence="1 2">
    <name type="scientific">Mobiluncus porci</name>
    <dbReference type="NCBI Taxonomy" id="2652278"/>
    <lineage>
        <taxon>Bacteria</taxon>
        <taxon>Bacillati</taxon>
        <taxon>Actinomycetota</taxon>
        <taxon>Actinomycetes</taxon>
        <taxon>Actinomycetales</taxon>
        <taxon>Actinomycetaceae</taxon>
        <taxon>Mobiluncus</taxon>
    </lineage>
</organism>
<evidence type="ECO:0000313" key="2">
    <source>
        <dbReference type="Proteomes" id="UP000442535"/>
    </source>
</evidence>
<evidence type="ECO:0000313" key="1">
    <source>
        <dbReference type="EMBL" id="MST48917.1"/>
    </source>
</evidence>
<name>A0A7K0K098_9ACTO</name>
<proteinExistence type="predicted"/>
<dbReference type="Proteomes" id="UP000442535">
    <property type="component" value="Unassembled WGS sequence"/>
</dbReference>
<sequence>MKLDEEENQHWEKTMIPVMTITIEKVINRETGETEHSTNVNTITGKWNLEEAYGLIEIGKDILRETWNNEEENKQNC</sequence>
<keyword evidence="2" id="KW-1185">Reference proteome</keyword>
<dbReference type="RefSeq" id="WP_154543078.1">
    <property type="nucleotide sequence ID" value="NZ_VUMY01000002.1"/>
</dbReference>
<protein>
    <submittedName>
        <fullName evidence="1">Uncharacterized protein</fullName>
    </submittedName>
</protein>